<evidence type="ECO:0000313" key="1">
    <source>
        <dbReference type="EMBL" id="KAF5183824.1"/>
    </source>
</evidence>
<accession>A0A7J6VFD9</accession>
<dbReference type="InterPro" id="IPR036291">
    <property type="entry name" value="NAD(P)-bd_dom_sf"/>
</dbReference>
<dbReference type="Pfam" id="PF00106">
    <property type="entry name" value="adh_short"/>
    <property type="match status" value="1"/>
</dbReference>
<dbReference type="AlphaFoldDB" id="A0A7J6VFD9"/>
<keyword evidence="2" id="KW-1185">Reference proteome</keyword>
<dbReference type="PANTHER" id="PTHR48476:SF1">
    <property type="entry name" value="SHORT-CHAIN DEHYDROGENASE TIC 32, CHLOROPLASTIC-LIKE"/>
    <property type="match status" value="1"/>
</dbReference>
<proteinExistence type="predicted"/>
<dbReference type="EMBL" id="JABWDY010032903">
    <property type="protein sequence ID" value="KAF5183824.1"/>
    <property type="molecule type" value="Genomic_DNA"/>
</dbReference>
<dbReference type="Gene3D" id="3.40.50.720">
    <property type="entry name" value="NAD(P)-binding Rossmann-like Domain"/>
    <property type="match status" value="1"/>
</dbReference>
<dbReference type="InterPro" id="IPR002347">
    <property type="entry name" value="SDR_fam"/>
</dbReference>
<dbReference type="OrthoDB" id="191139at2759"/>
<name>A0A7J6VFD9_THATH</name>
<comment type="caution">
    <text evidence="1">The sequence shown here is derived from an EMBL/GenBank/DDBJ whole genome shotgun (WGS) entry which is preliminary data.</text>
</comment>
<reference evidence="1 2" key="1">
    <citation type="submission" date="2020-06" db="EMBL/GenBank/DDBJ databases">
        <title>Transcriptomic and genomic resources for Thalictrum thalictroides and T. hernandezii: Facilitating candidate gene discovery in an emerging model plant lineage.</title>
        <authorList>
            <person name="Arias T."/>
            <person name="Riano-Pachon D.M."/>
            <person name="Di Stilio V.S."/>
        </authorList>
    </citation>
    <scope>NUCLEOTIDE SEQUENCE [LARGE SCALE GENOMIC DNA]</scope>
    <source>
        <strain evidence="2">cv. WT478/WT964</strain>
        <tissue evidence="1">Leaves</tissue>
    </source>
</reference>
<dbReference type="InterPro" id="IPR055280">
    <property type="entry name" value="TIC32"/>
</dbReference>
<dbReference type="Proteomes" id="UP000554482">
    <property type="component" value="Unassembled WGS sequence"/>
</dbReference>
<evidence type="ECO:0000313" key="2">
    <source>
        <dbReference type="Proteomes" id="UP000554482"/>
    </source>
</evidence>
<sequence>MSSMKSIWNVIIGKPGPSGFGSGSTAEEVTKEIDASNLTAIVTEGASGIGLETARVLLALRVRGAHVIIAARNMEAANNAKQLILKNNENARIDVLKLDLSSIKSVKAFVDNFDALDLPLNILMRGKVLDAHVDSLKAVMVDLKAEASFFDSTATEAADVMVDLKAEASFFDSTATEAAEGLVEIREHYTEKNPAERMSNLRGKNLYWLLTLLRIRSVLVLYGVSDGSFGYLI</sequence>
<dbReference type="SUPFAM" id="SSF51735">
    <property type="entry name" value="NAD(P)-binding Rossmann-fold domains"/>
    <property type="match status" value="1"/>
</dbReference>
<organism evidence="1 2">
    <name type="scientific">Thalictrum thalictroides</name>
    <name type="common">Rue-anemone</name>
    <name type="synonym">Anemone thalictroides</name>
    <dbReference type="NCBI Taxonomy" id="46969"/>
    <lineage>
        <taxon>Eukaryota</taxon>
        <taxon>Viridiplantae</taxon>
        <taxon>Streptophyta</taxon>
        <taxon>Embryophyta</taxon>
        <taxon>Tracheophyta</taxon>
        <taxon>Spermatophyta</taxon>
        <taxon>Magnoliopsida</taxon>
        <taxon>Ranunculales</taxon>
        <taxon>Ranunculaceae</taxon>
        <taxon>Thalictroideae</taxon>
        <taxon>Thalictrum</taxon>
    </lineage>
</organism>
<gene>
    <name evidence="1" type="ORF">FRX31_026589</name>
</gene>
<dbReference type="PANTHER" id="PTHR48476">
    <property type="entry name" value="SHORT-CHAIN DEHYDROGENASE TIC 32, CHLOROPLASTIC-LIKE"/>
    <property type="match status" value="1"/>
</dbReference>
<protein>
    <submittedName>
        <fullName evidence="1">Short-chain dehydrogenase tic 32 protein</fullName>
    </submittedName>
</protein>